<dbReference type="EMBL" id="DS550156">
    <property type="protein sequence ID" value="EDR23769.1"/>
    <property type="molecule type" value="Genomic_DNA"/>
</dbReference>
<comment type="subcellular location">
    <subcellularLocation>
        <location evidence="2">Membrane</location>
        <topology evidence="2">Single-pass membrane protein</topology>
    </subcellularLocation>
    <subcellularLocation>
        <location evidence="16">Plastid</location>
        <location evidence="16">Chloroplast outer membrane</location>
    </subcellularLocation>
</comment>
<dbReference type="KEGG" id="edi:EDI_185310"/>
<dbReference type="OrthoDB" id="14404at2759"/>
<dbReference type="AlphaFoldDB" id="B0ENX4"/>
<keyword evidence="6" id="KW-0812">Transmembrane</keyword>
<dbReference type="Pfam" id="PF04548">
    <property type="entry name" value="AIG1"/>
    <property type="match status" value="1"/>
</dbReference>
<accession>B0ENX4</accession>
<evidence type="ECO:0000256" key="17">
    <source>
        <dbReference type="SAM" id="Coils"/>
    </source>
</evidence>
<dbReference type="GeneID" id="5884987"/>
<dbReference type="Gene3D" id="3.40.50.300">
    <property type="entry name" value="P-loop containing nucleotide triphosphate hydrolases"/>
    <property type="match status" value="1"/>
</dbReference>
<dbReference type="GO" id="GO:0016020">
    <property type="term" value="C:membrane"/>
    <property type="evidence" value="ECO:0007669"/>
    <property type="project" value="UniProtKB-SubCell"/>
</dbReference>
<keyword evidence="17" id="KW-0175">Coiled coil</keyword>
<keyword evidence="14" id="KW-0342">GTP-binding</keyword>
<evidence type="ECO:0000256" key="11">
    <source>
        <dbReference type="ARBA" id="ARBA00022842"/>
    </source>
</evidence>
<dbReference type="InterPro" id="IPR006703">
    <property type="entry name" value="G_AIG1"/>
</dbReference>
<dbReference type="GO" id="GO:0016787">
    <property type="term" value="F:hydrolase activity"/>
    <property type="evidence" value="ECO:0007669"/>
    <property type="project" value="UniProtKB-KW"/>
</dbReference>
<reference evidence="20" key="1">
    <citation type="submission" date="2007-12" db="EMBL/GenBank/DDBJ databases">
        <title>Annotation of Entamoeba dispar SAW760.</title>
        <authorList>
            <person name="Lorenzi H."/>
            <person name="Inman J."/>
            <person name="Schobel S."/>
            <person name="Amedeo P."/>
            <person name="Caler E."/>
        </authorList>
    </citation>
    <scope>NUCLEOTIDE SEQUENCE [LARGE SCALE GENOMIC DNA]</scope>
    <source>
        <strain evidence="20">ATCC PRA-260 / SAW760</strain>
    </source>
</reference>
<dbReference type="GO" id="GO:0046872">
    <property type="term" value="F:metal ion binding"/>
    <property type="evidence" value="ECO:0007669"/>
    <property type="project" value="UniProtKB-KW"/>
</dbReference>
<evidence type="ECO:0000256" key="9">
    <source>
        <dbReference type="ARBA" id="ARBA00022801"/>
    </source>
</evidence>
<dbReference type="FunFam" id="3.40.50.300:FF:001252">
    <property type="entry name" value="AIG1 family protein"/>
    <property type="match status" value="1"/>
</dbReference>
<evidence type="ECO:0000256" key="3">
    <source>
        <dbReference type="ARBA" id="ARBA00022448"/>
    </source>
</evidence>
<dbReference type="PANTHER" id="PTHR10903">
    <property type="entry name" value="GTPASE, IMAP FAMILY MEMBER-RELATED"/>
    <property type="match status" value="1"/>
</dbReference>
<evidence type="ECO:0000256" key="10">
    <source>
        <dbReference type="ARBA" id="ARBA00022805"/>
    </source>
</evidence>
<dbReference type="PROSITE" id="PS00675">
    <property type="entry name" value="SIGMA54_INTERACT_1"/>
    <property type="match status" value="1"/>
</dbReference>
<dbReference type="Proteomes" id="UP000008076">
    <property type="component" value="Unassembled WGS sequence"/>
</dbReference>
<dbReference type="SUPFAM" id="SSF52540">
    <property type="entry name" value="P-loop containing nucleoside triphosphate hydrolases"/>
    <property type="match status" value="1"/>
</dbReference>
<dbReference type="InterPro" id="IPR045058">
    <property type="entry name" value="GIMA/IAN/Toc"/>
</dbReference>
<keyword evidence="20" id="KW-1185">Reference proteome</keyword>
<name>B0ENX4_ENTDS</name>
<evidence type="ECO:0000256" key="12">
    <source>
        <dbReference type="ARBA" id="ARBA00022927"/>
    </source>
</evidence>
<keyword evidence="10" id="KW-1002">Plastid outer membrane</keyword>
<dbReference type="InterPro" id="IPR027417">
    <property type="entry name" value="P-loop_NTPase"/>
</dbReference>
<dbReference type="InterPro" id="IPR025662">
    <property type="entry name" value="Sigma_54_int_dom_ATP-bd_1"/>
</dbReference>
<dbReference type="eggNOG" id="ENOG502R7PE">
    <property type="taxonomic scope" value="Eukaryota"/>
</dbReference>
<keyword evidence="13" id="KW-1133">Transmembrane helix</keyword>
<evidence type="ECO:0000256" key="6">
    <source>
        <dbReference type="ARBA" id="ARBA00022692"/>
    </source>
</evidence>
<dbReference type="RefSeq" id="XP_001739836.1">
    <property type="nucleotide sequence ID" value="XM_001739784.1"/>
</dbReference>
<dbReference type="PROSITE" id="PS51720">
    <property type="entry name" value="G_AIG1"/>
    <property type="match status" value="1"/>
</dbReference>
<dbReference type="GO" id="GO:0005525">
    <property type="term" value="F:GTP binding"/>
    <property type="evidence" value="ECO:0007669"/>
    <property type="project" value="UniProtKB-KW"/>
</dbReference>
<keyword evidence="11" id="KW-0460">Magnesium</keyword>
<evidence type="ECO:0000259" key="18">
    <source>
        <dbReference type="PROSITE" id="PS51720"/>
    </source>
</evidence>
<proteinExistence type="predicted"/>
<evidence type="ECO:0000256" key="13">
    <source>
        <dbReference type="ARBA" id="ARBA00022989"/>
    </source>
</evidence>
<keyword evidence="15" id="KW-0472">Membrane</keyword>
<evidence type="ECO:0000313" key="20">
    <source>
        <dbReference type="Proteomes" id="UP000008076"/>
    </source>
</evidence>
<comment type="cofactor">
    <cofactor evidence="1">
        <name>Mg(2+)</name>
        <dbReference type="ChEBI" id="CHEBI:18420"/>
    </cofactor>
</comment>
<evidence type="ECO:0000256" key="1">
    <source>
        <dbReference type="ARBA" id="ARBA00001946"/>
    </source>
</evidence>
<keyword evidence="4" id="KW-0150">Chloroplast</keyword>
<evidence type="ECO:0000256" key="8">
    <source>
        <dbReference type="ARBA" id="ARBA00022741"/>
    </source>
</evidence>
<evidence type="ECO:0000256" key="4">
    <source>
        <dbReference type="ARBA" id="ARBA00022528"/>
    </source>
</evidence>
<dbReference type="GO" id="GO:0015031">
    <property type="term" value="P:protein transport"/>
    <property type="evidence" value="ECO:0007669"/>
    <property type="project" value="UniProtKB-KW"/>
</dbReference>
<organism evidence="20">
    <name type="scientific">Entamoeba dispar (strain ATCC PRA-260 / SAW760)</name>
    <dbReference type="NCBI Taxonomy" id="370354"/>
    <lineage>
        <taxon>Eukaryota</taxon>
        <taxon>Amoebozoa</taxon>
        <taxon>Evosea</taxon>
        <taxon>Archamoebae</taxon>
        <taxon>Mastigamoebida</taxon>
        <taxon>Entamoebidae</taxon>
        <taxon>Entamoeba</taxon>
    </lineage>
</organism>
<keyword evidence="7" id="KW-0479">Metal-binding</keyword>
<feature type="domain" description="AIG1-type G" evidence="18">
    <location>
        <begin position="6"/>
        <end position="244"/>
    </location>
</feature>
<dbReference type="PANTHER" id="PTHR10903:SF135">
    <property type="entry name" value="TRANSLOCASE OF CHLOROPLAST 120, CHLOROPLASTIC-RELATED"/>
    <property type="match status" value="1"/>
</dbReference>
<keyword evidence="9" id="KW-0378">Hydrolase</keyword>
<protein>
    <recommendedName>
        <fullName evidence="18">AIG1-type G domain-containing protein</fullName>
    </recommendedName>
</protein>
<evidence type="ECO:0000256" key="15">
    <source>
        <dbReference type="ARBA" id="ARBA00023136"/>
    </source>
</evidence>
<gene>
    <name evidence="19" type="ORF">EDI_185310</name>
</gene>
<evidence type="ECO:0000313" key="19">
    <source>
        <dbReference type="EMBL" id="EDR23769.1"/>
    </source>
</evidence>
<evidence type="ECO:0000256" key="2">
    <source>
        <dbReference type="ARBA" id="ARBA00004167"/>
    </source>
</evidence>
<keyword evidence="12" id="KW-0653">Protein transport</keyword>
<evidence type="ECO:0000256" key="5">
    <source>
        <dbReference type="ARBA" id="ARBA00022640"/>
    </source>
</evidence>
<keyword evidence="5" id="KW-0934">Plastid</keyword>
<feature type="coiled-coil region" evidence="17">
    <location>
        <begin position="137"/>
        <end position="164"/>
    </location>
</feature>
<keyword evidence="3" id="KW-0813">Transport</keyword>
<evidence type="ECO:0000256" key="16">
    <source>
        <dbReference type="ARBA" id="ARBA00024013"/>
    </source>
</evidence>
<evidence type="ECO:0000256" key="14">
    <source>
        <dbReference type="ARBA" id="ARBA00023134"/>
    </source>
</evidence>
<keyword evidence="8" id="KW-0547">Nucleotide-binding</keyword>
<evidence type="ECO:0000256" key="7">
    <source>
        <dbReference type="ARBA" id="ARBA00022723"/>
    </source>
</evidence>
<dbReference type="VEuPathDB" id="AmoebaDB:EDI_185310"/>
<sequence>MSIKGLKQTKLLLIGETGVGKSSLGNFILKKNVFKGCDSLNSETKDAVGYFGEGDRSDIFVVDTPGLNDTSGFDSKNIQTIFNCVKATGLQGIVLTMDYNNLRFSTNLKYIIKFIYDIFEFKDIWKHVCIVWTKCYNDLSERRIEKAKIEKNKIKEEIIKFIKQTNKTNENINIPMYFVDSQPEEEDYNTKSEEDDDNTRSEKEIEKLLKWARGLPSIDKEEINKLIGEFKGIEYEEKEEEDEIIEETKDTITYKIIKYIRFKKIKYNGEFICGEPTEISSRIITEKKSNKESSDCVVM</sequence>